<sequence>MSQIQSLDSLSASRLRALKPTETITILYKPTVTSEPLILAESFPLGIATTFSTKWNLDFRPTGINKMKVSELQRKPIKKSVTIAGGRMNIHKHILAWMISCCEGIGIQRFSGPAMKPFAYLYHARVCAAIMGCEYLQHKIEKRMEQMAAGQIHSEDVRCLFLSVEPQVDEDMKKFLAEHVAIRIWEKRLKAKGAYRTLREEIPEFNKMIDEILGNKVEQRKMEWEARKRKRLAGQGNHGLNGRSSGATYGRGQGNRGLNVNGPERSSGALAAYDGKPGSRVSGTAGKNTLTPTPTPAPTEPKAEKVSTVKVQSPVVRRGRNGRPAFVRFDLGVTRDGVRAAGGQM</sequence>
<organism evidence="2 3">
    <name type="scientific">Exophiala dermatitidis (strain ATCC 34100 / CBS 525.76 / NIH/UT8656)</name>
    <name type="common">Black yeast</name>
    <name type="synonym">Wangiella dermatitidis</name>
    <dbReference type="NCBI Taxonomy" id="858893"/>
    <lineage>
        <taxon>Eukaryota</taxon>
        <taxon>Fungi</taxon>
        <taxon>Dikarya</taxon>
        <taxon>Ascomycota</taxon>
        <taxon>Pezizomycotina</taxon>
        <taxon>Eurotiomycetes</taxon>
        <taxon>Chaetothyriomycetidae</taxon>
        <taxon>Chaetothyriales</taxon>
        <taxon>Herpotrichiellaceae</taxon>
        <taxon>Exophiala</taxon>
    </lineage>
</organism>
<dbReference type="OMA" id="MISCCEG"/>
<accession>H6C952</accession>
<evidence type="ECO:0000313" key="2">
    <source>
        <dbReference type="EMBL" id="EHY60630.1"/>
    </source>
</evidence>
<dbReference type="OrthoDB" id="4115494at2759"/>
<dbReference type="AlphaFoldDB" id="H6C952"/>
<dbReference type="EMBL" id="JH226136">
    <property type="protein sequence ID" value="EHY60630.1"/>
    <property type="molecule type" value="Genomic_DNA"/>
</dbReference>
<feature type="compositionally biased region" description="Polar residues" evidence="1">
    <location>
        <begin position="281"/>
        <end position="290"/>
    </location>
</feature>
<dbReference type="VEuPathDB" id="FungiDB:HMPREF1120_08583"/>
<protein>
    <submittedName>
        <fullName evidence="2">Uncharacterized protein</fullName>
    </submittedName>
</protein>
<keyword evidence="3" id="KW-1185">Reference proteome</keyword>
<dbReference type="GeneID" id="20313222"/>
<dbReference type="Proteomes" id="UP000007304">
    <property type="component" value="Unassembled WGS sequence"/>
</dbReference>
<gene>
    <name evidence="2" type="ORF">HMPREF1120_08583</name>
</gene>
<dbReference type="eggNOG" id="ENOG502RQVS">
    <property type="taxonomic scope" value="Eukaryota"/>
</dbReference>
<proteinExistence type="predicted"/>
<evidence type="ECO:0000313" key="3">
    <source>
        <dbReference type="Proteomes" id="UP000007304"/>
    </source>
</evidence>
<dbReference type="InParanoid" id="H6C952"/>
<evidence type="ECO:0000256" key="1">
    <source>
        <dbReference type="SAM" id="MobiDB-lite"/>
    </source>
</evidence>
<feature type="region of interest" description="Disordered" evidence="1">
    <location>
        <begin position="231"/>
        <end position="308"/>
    </location>
</feature>
<name>H6C952_EXODN</name>
<dbReference type="RefSeq" id="XP_009161091.1">
    <property type="nucleotide sequence ID" value="XM_009162843.1"/>
</dbReference>
<dbReference type="HOGENOM" id="CLU_066670_0_0_1"/>
<reference evidence="2" key="1">
    <citation type="submission" date="2011-07" db="EMBL/GenBank/DDBJ databases">
        <title>The Genome Sequence of Exophiala (Wangiella) dermatitidis NIH/UT8656.</title>
        <authorList>
            <consortium name="The Broad Institute Genome Sequencing Platform"/>
            <person name="Cuomo C."/>
            <person name="Wang Z."/>
            <person name="Hunicke-Smith S."/>
            <person name="Szanislo P.J."/>
            <person name="Earl A."/>
            <person name="Young S.K."/>
            <person name="Zeng Q."/>
            <person name="Gargeya S."/>
            <person name="Fitzgerald M."/>
            <person name="Haas B."/>
            <person name="Abouelleil A."/>
            <person name="Alvarado L."/>
            <person name="Arachchi H.M."/>
            <person name="Berlin A."/>
            <person name="Brown A."/>
            <person name="Chapman S.B."/>
            <person name="Chen Z."/>
            <person name="Dunbar C."/>
            <person name="Freedman E."/>
            <person name="Gearin G."/>
            <person name="Gellesch M."/>
            <person name="Goldberg J."/>
            <person name="Griggs A."/>
            <person name="Gujja S."/>
            <person name="Heiman D."/>
            <person name="Howarth C."/>
            <person name="Larson L."/>
            <person name="Lui A."/>
            <person name="MacDonald P.J.P."/>
            <person name="Montmayeur A."/>
            <person name="Murphy C."/>
            <person name="Neiman D."/>
            <person name="Pearson M."/>
            <person name="Priest M."/>
            <person name="Roberts A."/>
            <person name="Saif S."/>
            <person name="Shea T."/>
            <person name="Shenoy N."/>
            <person name="Sisk P."/>
            <person name="Stolte C."/>
            <person name="Sykes S."/>
            <person name="Wortman J."/>
            <person name="Nusbaum C."/>
            <person name="Birren B."/>
        </authorList>
    </citation>
    <scope>NUCLEOTIDE SEQUENCE</scope>
    <source>
        <strain evidence="2">NIH/UT8656</strain>
    </source>
</reference>